<dbReference type="CDD" id="cd14503">
    <property type="entry name" value="PTP-bact"/>
    <property type="match status" value="1"/>
</dbReference>
<protein>
    <submittedName>
        <fullName evidence="3">Beta-lactamase hydrolase-family protein</fullName>
    </submittedName>
</protein>
<evidence type="ECO:0000313" key="3">
    <source>
        <dbReference type="EMBL" id="ALO46185.1"/>
    </source>
</evidence>
<accession>A0A0S2KD65</accession>
<dbReference type="EMBL" id="CP013189">
    <property type="protein sequence ID" value="ALO46185.1"/>
    <property type="molecule type" value="Genomic_DNA"/>
</dbReference>
<dbReference type="InterPro" id="IPR029021">
    <property type="entry name" value="Prot-tyrosine_phosphatase-like"/>
</dbReference>
<feature type="domain" description="DSP-PTPase phosphatase fused to NAD+ Kinase" evidence="2">
    <location>
        <begin position="41"/>
        <end position="141"/>
    </location>
</feature>
<dbReference type="AlphaFoldDB" id="A0A0S2KD65"/>
<dbReference type="Proteomes" id="UP000065641">
    <property type="component" value="Chromosome"/>
</dbReference>
<dbReference type="STRING" id="1249552.PS2015_1529"/>
<dbReference type="Pfam" id="PF22741">
    <property type="entry name" value="PTP-NADK"/>
    <property type="match status" value="1"/>
</dbReference>
<keyword evidence="4" id="KW-1185">Reference proteome</keyword>
<keyword evidence="3" id="KW-0378">Hydrolase</keyword>
<feature type="chain" id="PRO_5006601479" evidence="1">
    <location>
        <begin position="22"/>
        <end position="195"/>
    </location>
</feature>
<evidence type="ECO:0000259" key="2">
    <source>
        <dbReference type="Pfam" id="PF22741"/>
    </source>
</evidence>
<sequence precursor="true">MSMNYKRISAALVLCVSSGLAAVSTQAQEATLSDVLNFRQYSDNFASAGQPSIEQFSQIRDAGFERVIYIAFSNNQNAVPNADQVVKSLGMDYVHIPVDWNNPTARDFYTFADAMQRSPDQKTLLHCQVNARATAFSFLYRVIYEDVPVAAAKADMNSVWQPNETWRDLIFQLLAENNISPECEGCDWTPSNLGN</sequence>
<dbReference type="GO" id="GO:0016787">
    <property type="term" value="F:hydrolase activity"/>
    <property type="evidence" value="ECO:0007669"/>
    <property type="project" value="UniProtKB-KW"/>
</dbReference>
<reference evidence="3 4" key="1">
    <citation type="submission" date="2015-11" db="EMBL/GenBank/DDBJ databases">
        <authorList>
            <person name="Zhang Y."/>
            <person name="Guo Z."/>
        </authorList>
    </citation>
    <scope>NUCLEOTIDE SEQUENCE [LARGE SCALE GENOMIC DNA]</scope>
    <source>
        <strain evidence="3 4">KCTC 32221</strain>
    </source>
</reference>
<organism evidence="3 4">
    <name type="scientific">Pseudohongiella spirulinae</name>
    <dbReference type="NCBI Taxonomy" id="1249552"/>
    <lineage>
        <taxon>Bacteria</taxon>
        <taxon>Pseudomonadati</taxon>
        <taxon>Pseudomonadota</taxon>
        <taxon>Gammaproteobacteria</taxon>
        <taxon>Pseudomonadales</taxon>
        <taxon>Pseudohongiellaceae</taxon>
        <taxon>Pseudohongiella</taxon>
    </lineage>
</organism>
<feature type="signal peptide" evidence="1">
    <location>
        <begin position="1"/>
        <end position="21"/>
    </location>
</feature>
<evidence type="ECO:0000256" key="1">
    <source>
        <dbReference type="SAM" id="SignalP"/>
    </source>
</evidence>
<gene>
    <name evidence="3" type="ORF">PS2015_1529</name>
</gene>
<dbReference type="Gene3D" id="3.90.190.10">
    <property type="entry name" value="Protein tyrosine phosphatase superfamily"/>
    <property type="match status" value="1"/>
</dbReference>
<evidence type="ECO:0000313" key="4">
    <source>
        <dbReference type="Proteomes" id="UP000065641"/>
    </source>
</evidence>
<dbReference type="SUPFAM" id="SSF52799">
    <property type="entry name" value="(Phosphotyrosine protein) phosphatases II"/>
    <property type="match status" value="1"/>
</dbReference>
<dbReference type="OrthoDB" id="7391097at2"/>
<proteinExistence type="predicted"/>
<name>A0A0S2KD65_9GAMM</name>
<dbReference type="KEGG" id="pspi:PS2015_1529"/>
<keyword evidence="1" id="KW-0732">Signal</keyword>
<dbReference type="InterPro" id="IPR055214">
    <property type="entry name" value="PTP-NADK"/>
</dbReference>